<evidence type="ECO:0000256" key="2">
    <source>
        <dbReference type="ARBA" id="ARBA00022448"/>
    </source>
</evidence>
<feature type="transmembrane region" description="Helical" evidence="7">
    <location>
        <begin position="373"/>
        <end position="391"/>
    </location>
</feature>
<evidence type="ECO:0000313" key="10">
    <source>
        <dbReference type="Proteomes" id="UP000617531"/>
    </source>
</evidence>
<dbReference type="CDD" id="cd06261">
    <property type="entry name" value="TM_PBP2"/>
    <property type="match status" value="1"/>
</dbReference>
<dbReference type="EMBL" id="BNAI01000003">
    <property type="protein sequence ID" value="GHF18121.1"/>
    <property type="molecule type" value="Genomic_DNA"/>
</dbReference>
<dbReference type="InterPro" id="IPR035906">
    <property type="entry name" value="MetI-like_sf"/>
</dbReference>
<evidence type="ECO:0000256" key="1">
    <source>
        <dbReference type="ARBA" id="ARBA00004651"/>
    </source>
</evidence>
<dbReference type="PROSITE" id="PS50928">
    <property type="entry name" value="ABC_TM1"/>
    <property type="match status" value="1"/>
</dbReference>
<dbReference type="GO" id="GO:0005886">
    <property type="term" value="C:plasma membrane"/>
    <property type="evidence" value="ECO:0007669"/>
    <property type="project" value="UniProtKB-SubCell"/>
</dbReference>
<keyword evidence="2 7" id="KW-0813">Transport</keyword>
<keyword evidence="4 7" id="KW-0812">Transmembrane</keyword>
<feature type="domain" description="ABC transmembrane type-1" evidence="8">
    <location>
        <begin position="100"/>
        <end position="499"/>
    </location>
</feature>
<keyword evidence="10" id="KW-1185">Reference proteome</keyword>
<dbReference type="Gene3D" id="1.10.3720.10">
    <property type="entry name" value="MetI-like"/>
    <property type="match status" value="1"/>
</dbReference>
<sequence length="510" mass="55137">MLTFLVRRLLASLVVLLVASYIVYVLTAYSGDPLEDLRQSTARNKEYLMQQRTEKFNLDVPPPLRYFIWLSGLLRGFIGQFTLGENILGQAVTDQVAAAIGMTLQLITASLVLAVFIGITIGITTALRQYSTYDYSATFLSFLFFSLPSFWVAVMLKQYVGIAFNDYLEDPVIPPLVIVGVALVAGLVWMVIIGGPVRRRLIVFASATLATGAVFTFIALTDWFNDPSLGIVVIALLGAGVAVLVTALVAGLRNRKALYTSLVVALVGVALYYPFQLISLSLTLWSVIALGVLAIVVGVVIGWLFAGPDRDQSMRAGGITALFVGLLVLLDRFMQSWDIYVGSGTINGRPIGTVGSATPGLTGSFWIEGIDTFTHLLLPTAGLMLISLAGYSRYSRASLLEVMNQDYIRTARAKGLTERTVVVRHAFRNALIPLTTIVAFDVGGLIGGAVITENVFGWSGMGKLFVDALTTVDVNQMMGFFLVTGVVAITFNLLADLAYSALDPRIRVNS</sequence>
<keyword evidence="5 7" id="KW-1133">Transmembrane helix</keyword>
<comment type="similarity">
    <text evidence="7">Belongs to the binding-protein-dependent transport system permease family.</text>
</comment>
<evidence type="ECO:0000256" key="7">
    <source>
        <dbReference type="RuleBase" id="RU363032"/>
    </source>
</evidence>
<dbReference type="InterPro" id="IPR000515">
    <property type="entry name" value="MetI-like"/>
</dbReference>
<comment type="subcellular location">
    <subcellularLocation>
        <location evidence="1 7">Cell membrane</location>
        <topology evidence="1 7">Multi-pass membrane protein</topology>
    </subcellularLocation>
</comment>
<feature type="transmembrane region" description="Helical" evidence="7">
    <location>
        <begin position="434"/>
        <end position="458"/>
    </location>
</feature>
<reference evidence="9" key="1">
    <citation type="journal article" date="2014" name="Int. J. Syst. Evol. Microbiol.">
        <title>Complete genome sequence of Corynebacterium casei LMG S-19264T (=DSM 44701T), isolated from a smear-ripened cheese.</title>
        <authorList>
            <consortium name="US DOE Joint Genome Institute (JGI-PGF)"/>
            <person name="Walter F."/>
            <person name="Albersmeier A."/>
            <person name="Kalinowski J."/>
            <person name="Ruckert C."/>
        </authorList>
    </citation>
    <scope>NUCLEOTIDE SEQUENCE</scope>
    <source>
        <strain evidence="9">CGMCC 1.16548</strain>
    </source>
</reference>
<keyword evidence="6 7" id="KW-0472">Membrane</keyword>
<reference evidence="9" key="2">
    <citation type="submission" date="2020-09" db="EMBL/GenBank/DDBJ databases">
        <authorList>
            <person name="Sun Q."/>
            <person name="Zhou Y."/>
        </authorList>
    </citation>
    <scope>NUCLEOTIDE SEQUENCE</scope>
    <source>
        <strain evidence="9">CGMCC 1.16548</strain>
    </source>
</reference>
<feature type="transmembrane region" description="Helical" evidence="7">
    <location>
        <begin position="201"/>
        <end position="221"/>
    </location>
</feature>
<feature type="transmembrane region" description="Helical" evidence="7">
    <location>
        <begin position="172"/>
        <end position="194"/>
    </location>
</feature>
<evidence type="ECO:0000256" key="5">
    <source>
        <dbReference type="ARBA" id="ARBA00022989"/>
    </source>
</evidence>
<keyword evidence="3" id="KW-1003">Cell membrane</keyword>
<proteinExistence type="inferred from homology"/>
<dbReference type="RefSeq" id="WP_191283227.1">
    <property type="nucleotide sequence ID" value="NZ_BNAI01000003.1"/>
</dbReference>
<feature type="transmembrane region" description="Helical" evidence="7">
    <location>
        <begin position="478"/>
        <end position="502"/>
    </location>
</feature>
<feature type="transmembrane region" description="Helical" evidence="7">
    <location>
        <begin position="257"/>
        <end position="275"/>
    </location>
</feature>
<feature type="transmembrane region" description="Helical" evidence="7">
    <location>
        <begin position="313"/>
        <end position="330"/>
    </location>
</feature>
<organism evidence="9 10">
    <name type="scientific">Pseudolysinimonas yzui</name>
    <dbReference type="NCBI Taxonomy" id="2708254"/>
    <lineage>
        <taxon>Bacteria</taxon>
        <taxon>Bacillati</taxon>
        <taxon>Actinomycetota</taxon>
        <taxon>Actinomycetes</taxon>
        <taxon>Micrococcales</taxon>
        <taxon>Microbacteriaceae</taxon>
        <taxon>Pseudolysinimonas</taxon>
    </lineage>
</organism>
<dbReference type="Pfam" id="PF19300">
    <property type="entry name" value="BPD_transp_1_N"/>
    <property type="match status" value="1"/>
</dbReference>
<gene>
    <name evidence="9" type="ORF">GCM10011600_18820</name>
</gene>
<dbReference type="AlphaFoldDB" id="A0A8J3GR65"/>
<accession>A0A8J3GR65</accession>
<evidence type="ECO:0000313" key="9">
    <source>
        <dbReference type="EMBL" id="GHF18121.1"/>
    </source>
</evidence>
<feature type="transmembrane region" description="Helical" evidence="7">
    <location>
        <begin position="227"/>
        <end position="250"/>
    </location>
</feature>
<dbReference type="Pfam" id="PF00528">
    <property type="entry name" value="BPD_transp_1"/>
    <property type="match status" value="1"/>
</dbReference>
<evidence type="ECO:0000256" key="6">
    <source>
        <dbReference type="ARBA" id="ARBA00023136"/>
    </source>
</evidence>
<dbReference type="PANTHER" id="PTHR43163">
    <property type="entry name" value="DIPEPTIDE TRANSPORT SYSTEM PERMEASE PROTEIN DPPB-RELATED"/>
    <property type="match status" value="1"/>
</dbReference>
<name>A0A8J3GR65_9MICO</name>
<evidence type="ECO:0000259" key="8">
    <source>
        <dbReference type="PROSITE" id="PS50928"/>
    </source>
</evidence>
<dbReference type="InterPro" id="IPR045621">
    <property type="entry name" value="BPD_transp_1_N"/>
</dbReference>
<protein>
    <recommendedName>
        <fullName evidence="8">ABC transmembrane type-1 domain-containing protein</fullName>
    </recommendedName>
</protein>
<evidence type="ECO:0000256" key="4">
    <source>
        <dbReference type="ARBA" id="ARBA00022692"/>
    </source>
</evidence>
<dbReference type="GO" id="GO:0055085">
    <property type="term" value="P:transmembrane transport"/>
    <property type="evidence" value="ECO:0007669"/>
    <property type="project" value="InterPro"/>
</dbReference>
<feature type="transmembrane region" description="Helical" evidence="7">
    <location>
        <begin position="106"/>
        <end position="127"/>
    </location>
</feature>
<feature type="transmembrane region" description="Helical" evidence="7">
    <location>
        <begin position="287"/>
        <end position="306"/>
    </location>
</feature>
<dbReference type="Proteomes" id="UP000617531">
    <property type="component" value="Unassembled WGS sequence"/>
</dbReference>
<feature type="transmembrane region" description="Helical" evidence="7">
    <location>
        <begin position="139"/>
        <end position="160"/>
    </location>
</feature>
<evidence type="ECO:0000256" key="3">
    <source>
        <dbReference type="ARBA" id="ARBA00022475"/>
    </source>
</evidence>
<dbReference type="PANTHER" id="PTHR43163:SF6">
    <property type="entry name" value="DIPEPTIDE TRANSPORT SYSTEM PERMEASE PROTEIN DPPB-RELATED"/>
    <property type="match status" value="1"/>
</dbReference>
<feature type="transmembrane region" description="Helical" evidence="7">
    <location>
        <begin position="9"/>
        <end position="29"/>
    </location>
</feature>
<comment type="caution">
    <text evidence="9">The sequence shown here is derived from an EMBL/GenBank/DDBJ whole genome shotgun (WGS) entry which is preliminary data.</text>
</comment>